<name>A0A0H2S6E8_9AGAM</name>
<dbReference type="EMBL" id="KQ085886">
    <property type="protein sequence ID" value="KLO19499.1"/>
    <property type="molecule type" value="Genomic_DNA"/>
</dbReference>
<dbReference type="STRING" id="27342.A0A0H2S6E8"/>
<evidence type="ECO:0000259" key="3">
    <source>
        <dbReference type="Pfam" id="PF23868"/>
    </source>
</evidence>
<dbReference type="Proteomes" id="UP000053477">
    <property type="component" value="Unassembled WGS sequence"/>
</dbReference>
<dbReference type="PANTHER" id="PTHR38644">
    <property type="entry name" value="EXPRESSED PROTEIN"/>
    <property type="match status" value="1"/>
</dbReference>
<sequence length="640" mass="71168">MSPALWSAIGAINSPQTYKQFSVRLRLLLQASARRRVPQSRRRHGDHARPYASSTNGGSLVKHDYNDVLEEAAGTLLKLSSRGKGPDIDVQLVEGLIRAKERLQEGTSTPRVSVFSVNDEISSSSSSQDLVSAFLEDPLSEDVERRKCIRDRWKDTTESGSTLEFEFGPTLETDGTRTRFPSPRLSQIPILLTEQLAPQDPTETLTADVPILVLSPLQRTDIPWTRIPVTNPHFLILVNATATDKTVLEAQDYIQSKLDGNAPRVLFVDATRALKAFDALRSDPTSSKAIQAYQDDFNGSNFHSFLQKLSESISEGPEKLRRDTRRALASNLLQTSRDLLHAYQKDVHEVRCAVSTLRESYLETREGAQRDVLGSDVAEETLVTEAIERAGKDVKPTLDNLKWWKLLVVVDDITQVVSGAAEKAYTKQFKDNLVFHSGRLSASQASFVDKTEDMLRTLPVAFRSPVLQNSLLQHSAHPSFAVTPATLLAPLQSRLSQLTFATNRLHRAAQRLLLTTFSSSALSTVSGYGLWLGAYLDGTTAFGGAALLATLALRCTVGRWERAKRSWWQDWTRVGQGLGRDLRTSLESTLDNQVFVVPESACEGLDKLVETRREELVALKEDVSRLSSELREIEKSNEEK</sequence>
<keyword evidence="1" id="KW-0175">Coiled coil</keyword>
<feature type="region of interest" description="Disordered" evidence="2">
    <location>
        <begin position="35"/>
        <end position="60"/>
    </location>
</feature>
<protein>
    <recommendedName>
        <fullName evidence="3">Mmc1 C-terminal domain-containing protein</fullName>
    </recommendedName>
</protein>
<dbReference type="PANTHER" id="PTHR38644:SF1">
    <property type="entry name" value="EXPRESSED PROTEIN"/>
    <property type="match status" value="1"/>
</dbReference>
<keyword evidence="5" id="KW-1185">Reference proteome</keyword>
<organism evidence="4 5">
    <name type="scientific">Schizopora paradoxa</name>
    <dbReference type="NCBI Taxonomy" id="27342"/>
    <lineage>
        <taxon>Eukaryota</taxon>
        <taxon>Fungi</taxon>
        <taxon>Dikarya</taxon>
        <taxon>Basidiomycota</taxon>
        <taxon>Agaricomycotina</taxon>
        <taxon>Agaricomycetes</taxon>
        <taxon>Hymenochaetales</taxon>
        <taxon>Schizoporaceae</taxon>
        <taxon>Schizopora</taxon>
    </lineage>
</organism>
<proteinExistence type="predicted"/>
<feature type="coiled-coil region" evidence="1">
    <location>
        <begin position="609"/>
        <end position="636"/>
    </location>
</feature>
<gene>
    <name evidence="4" type="ORF">SCHPADRAFT_898784</name>
</gene>
<feature type="domain" description="Mmc1 C-terminal" evidence="3">
    <location>
        <begin position="399"/>
        <end position="570"/>
    </location>
</feature>
<dbReference type="InterPro" id="IPR056196">
    <property type="entry name" value="Mmc1_C"/>
</dbReference>
<evidence type="ECO:0000313" key="4">
    <source>
        <dbReference type="EMBL" id="KLO19499.1"/>
    </source>
</evidence>
<reference evidence="4 5" key="1">
    <citation type="submission" date="2015-04" db="EMBL/GenBank/DDBJ databases">
        <title>Complete genome sequence of Schizopora paradoxa KUC8140, a cosmopolitan wood degrader in East Asia.</title>
        <authorList>
            <consortium name="DOE Joint Genome Institute"/>
            <person name="Min B."/>
            <person name="Park H."/>
            <person name="Jang Y."/>
            <person name="Kim J.-J."/>
            <person name="Kim K.H."/>
            <person name="Pangilinan J."/>
            <person name="Lipzen A."/>
            <person name="Riley R."/>
            <person name="Grigoriev I.V."/>
            <person name="Spatafora J.W."/>
            <person name="Choi I.-G."/>
        </authorList>
    </citation>
    <scope>NUCLEOTIDE SEQUENCE [LARGE SCALE GENOMIC DNA]</scope>
    <source>
        <strain evidence="4 5">KUC8140</strain>
    </source>
</reference>
<evidence type="ECO:0000256" key="2">
    <source>
        <dbReference type="SAM" id="MobiDB-lite"/>
    </source>
</evidence>
<dbReference type="OrthoDB" id="5319015at2759"/>
<evidence type="ECO:0000313" key="5">
    <source>
        <dbReference type="Proteomes" id="UP000053477"/>
    </source>
</evidence>
<dbReference type="Pfam" id="PF23868">
    <property type="entry name" value="Mmc1_C"/>
    <property type="match status" value="1"/>
</dbReference>
<dbReference type="AlphaFoldDB" id="A0A0H2S6E8"/>
<evidence type="ECO:0000256" key="1">
    <source>
        <dbReference type="SAM" id="Coils"/>
    </source>
</evidence>
<dbReference type="InParanoid" id="A0A0H2S6E8"/>
<accession>A0A0H2S6E8</accession>
<feature type="compositionally biased region" description="Basic residues" evidence="2">
    <location>
        <begin position="35"/>
        <end position="46"/>
    </location>
</feature>